<dbReference type="AlphaFoldDB" id="A0A087GJQ2"/>
<protein>
    <submittedName>
        <fullName evidence="1">Uncharacterized protein</fullName>
    </submittedName>
</protein>
<gene>
    <name evidence="1" type="ordered locus">AALP_Aa7g217300</name>
</gene>
<keyword evidence="2" id="KW-1185">Reference proteome</keyword>
<reference evidence="2" key="1">
    <citation type="journal article" date="2015" name="Nat. Plants">
        <title>Genome expansion of Arabis alpina linked with retrotransposition and reduced symmetric DNA methylation.</title>
        <authorList>
            <person name="Willing E.M."/>
            <person name="Rawat V."/>
            <person name="Mandakova T."/>
            <person name="Maumus F."/>
            <person name="James G.V."/>
            <person name="Nordstroem K.J."/>
            <person name="Becker C."/>
            <person name="Warthmann N."/>
            <person name="Chica C."/>
            <person name="Szarzynska B."/>
            <person name="Zytnicki M."/>
            <person name="Albani M.C."/>
            <person name="Kiefer C."/>
            <person name="Bergonzi S."/>
            <person name="Castaings L."/>
            <person name="Mateos J.L."/>
            <person name="Berns M.C."/>
            <person name="Bujdoso N."/>
            <person name="Piofczyk T."/>
            <person name="de Lorenzo L."/>
            <person name="Barrero-Sicilia C."/>
            <person name="Mateos I."/>
            <person name="Piednoel M."/>
            <person name="Hagmann J."/>
            <person name="Chen-Min-Tao R."/>
            <person name="Iglesias-Fernandez R."/>
            <person name="Schuster S.C."/>
            <person name="Alonso-Blanco C."/>
            <person name="Roudier F."/>
            <person name="Carbonero P."/>
            <person name="Paz-Ares J."/>
            <person name="Davis S.J."/>
            <person name="Pecinka A."/>
            <person name="Quesneville H."/>
            <person name="Colot V."/>
            <person name="Lysak M.A."/>
            <person name="Weigel D."/>
            <person name="Coupland G."/>
            <person name="Schneeberger K."/>
        </authorList>
    </citation>
    <scope>NUCLEOTIDE SEQUENCE [LARGE SCALE GENOMIC DNA]</scope>
    <source>
        <strain evidence="2">cv. Pajares</strain>
    </source>
</reference>
<accession>A0A087GJQ2</accession>
<name>A0A087GJQ2_ARAAL</name>
<proteinExistence type="predicted"/>
<dbReference type="EMBL" id="CM002875">
    <property type="protein sequence ID" value="KFK30104.1"/>
    <property type="molecule type" value="Genomic_DNA"/>
</dbReference>
<evidence type="ECO:0000313" key="1">
    <source>
        <dbReference type="EMBL" id="KFK30104.1"/>
    </source>
</evidence>
<dbReference type="Gramene" id="KFK30104">
    <property type="protein sequence ID" value="KFK30104"/>
    <property type="gene ID" value="AALP_AA7G217300"/>
</dbReference>
<organism evidence="1 2">
    <name type="scientific">Arabis alpina</name>
    <name type="common">Alpine rock-cress</name>
    <dbReference type="NCBI Taxonomy" id="50452"/>
    <lineage>
        <taxon>Eukaryota</taxon>
        <taxon>Viridiplantae</taxon>
        <taxon>Streptophyta</taxon>
        <taxon>Embryophyta</taxon>
        <taxon>Tracheophyta</taxon>
        <taxon>Spermatophyta</taxon>
        <taxon>Magnoliopsida</taxon>
        <taxon>eudicotyledons</taxon>
        <taxon>Gunneridae</taxon>
        <taxon>Pentapetalae</taxon>
        <taxon>rosids</taxon>
        <taxon>malvids</taxon>
        <taxon>Brassicales</taxon>
        <taxon>Brassicaceae</taxon>
        <taxon>Arabideae</taxon>
        <taxon>Arabis</taxon>
    </lineage>
</organism>
<evidence type="ECO:0000313" key="2">
    <source>
        <dbReference type="Proteomes" id="UP000029120"/>
    </source>
</evidence>
<sequence length="129" mass="14328">MTMMTMVRRIASRSYGFRSGGRDLASRSYSTAPSGGSNFSFSTVESVKSGREYVVACSKVLFTCSAFATGYALGPYVRPLENEELKEYVLEKEIDLLTIRRLLEIAQMNLVLQEIIEEAEHKIASGGRT</sequence>
<dbReference type="Proteomes" id="UP000029120">
    <property type="component" value="Chromosome 7"/>
</dbReference>